<evidence type="ECO:0000256" key="2">
    <source>
        <dbReference type="SAM" id="SignalP"/>
    </source>
</evidence>
<dbReference type="OrthoDB" id="5690162at2"/>
<proteinExistence type="predicted"/>
<evidence type="ECO:0000313" key="3">
    <source>
        <dbReference type="EMBL" id="TDQ59703.1"/>
    </source>
</evidence>
<organism evidence="3 4">
    <name type="scientific">Mesocricetibacter intestinalis</name>
    <dbReference type="NCBI Taxonomy" id="1521930"/>
    <lineage>
        <taxon>Bacteria</taxon>
        <taxon>Pseudomonadati</taxon>
        <taxon>Pseudomonadota</taxon>
        <taxon>Gammaproteobacteria</taxon>
        <taxon>Pasteurellales</taxon>
        <taxon>Pasteurellaceae</taxon>
        <taxon>Mesocricetibacter</taxon>
    </lineage>
</organism>
<evidence type="ECO:0000256" key="1">
    <source>
        <dbReference type="SAM" id="MobiDB-lite"/>
    </source>
</evidence>
<keyword evidence="4" id="KW-1185">Reference proteome</keyword>
<feature type="compositionally biased region" description="Pro residues" evidence="1">
    <location>
        <begin position="31"/>
        <end position="43"/>
    </location>
</feature>
<reference evidence="3 4" key="1">
    <citation type="submission" date="2019-03" db="EMBL/GenBank/DDBJ databases">
        <title>Genomic Encyclopedia of Type Strains, Phase IV (KMG-IV): sequencing the most valuable type-strain genomes for metagenomic binning, comparative biology and taxonomic classification.</title>
        <authorList>
            <person name="Goeker M."/>
        </authorList>
    </citation>
    <scope>NUCLEOTIDE SEQUENCE [LARGE SCALE GENOMIC DNA]</scope>
    <source>
        <strain evidence="3 4">DSM 28403</strain>
    </source>
</reference>
<feature type="chain" id="PRO_5020642033" evidence="2">
    <location>
        <begin position="22"/>
        <end position="335"/>
    </location>
</feature>
<dbReference type="AlphaFoldDB" id="A0A4V3DA07"/>
<evidence type="ECO:0000313" key="4">
    <source>
        <dbReference type="Proteomes" id="UP000295657"/>
    </source>
</evidence>
<feature type="region of interest" description="Disordered" evidence="1">
    <location>
        <begin position="19"/>
        <end position="97"/>
    </location>
</feature>
<sequence>MKDYKKLFSALCLSACLAACSGGGGGNNTPQNPPRGNQPPQQTPPQGQQPQQPQQPDKGKNPQPQSPESGKKPEQPKLPDSGVNPQQPPKVEAPQPEAKAYFTETVNKDGKNKDMRWNSAKINKNTLPVYNIDFPDAANRKLFKEAVIVGVPSYGIITGKGIHGEIGVYKFDLLASEGFYGYYSDLDKNNNEIINFAYGFNPELENKNIAENISSIYSKKDGFLYKAKKKKSPSDTSRDFGYSRGDVNIEFKNGKITKGEITSTDGLLNLFKIENGESINHLVITPEKDSFITNTDKGIANVHYLNSTKDANDNKYLVGTVDAKGWYGLLTAEKQ</sequence>
<keyword evidence="2" id="KW-0732">Signal</keyword>
<dbReference type="Proteomes" id="UP000295657">
    <property type="component" value="Unassembled WGS sequence"/>
</dbReference>
<name>A0A4V3DA07_9PAST</name>
<protein>
    <submittedName>
        <fullName evidence="3">Uncharacterized protein</fullName>
    </submittedName>
</protein>
<gene>
    <name evidence="3" type="ORF">EDC45_0361</name>
</gene>
<feature type="compositionally biased region" description="Low complexity" evidence="1">
    <location>
        <begin position="44"/>
        <end position="56"/>
    </location>
</feature>
<feature type="signal peptide" evidence="2">
    <location>
        <begin position="1"/>
        <end position="21"/>
    </location>
</feature>
<dbReference type="EMBL" id="SNYQ01000001">
    <property type="protein sequence ID" value="TDQ59703.1"/>
    <property type="molecule type" value="Genomic_DNA"/>
</dbReference>
<dbReference type="RefSeq" id="WP_133542863.1">
    <property type="nucleotide sequence ID" value="NZ_SNYQ01000001.1"/>
</dbReference>
<accession>A0A4V3DA07</accession>
<comment type="caution">
    <text evidence="3">The sequence shown here is derived from an EMBL/GenBank/DDBJ whole genome shotgun (WGS) entry which is preliminary data.</text>
</comment>